<dbReference type="PANTHER" id="PTHR33653:SF1">
    <property type="entry name" value="RIBONUCLEASE VAPC2"/>
    <property type="match status" value="1"/>
</dbReference>
<dbReference type="GeneID" id="45426550"/>
<dbReference type="EMBL" id="LR027516">
    <property type="protein sequence ID" value="VCU50832.1"/>
    <property type="molecule type" value="Genomic_DNA"/>
</dbReference>
<keyword evidence="5 8" id="KW-0378">Hydrolase</keyword>
<dbReference type="GO" id="GO:0004540">
    <property type="term" value="F:RNA nuclease activity"/>
    <property type="evidence" value="ECO:0007669"/>
    <property type="project" value="InterPro"/>
</dbReference>
<evidence type="ECO:0000313" key="10">
    <source>
        <dbReference type="EMBL" id="CFE41039.1"/>
    </source>
</evidence>
<comment type="cofactor">
    <cofactor evidence="1 8">
        <name>Mg(2+)</name>
        <dbReference type="ChEBI" id="CHEBI:18420"/>
    </cofactor>
</comment>
<dbReference type="GO" id="GO:0000287">
    <property type="term" value="F:magnesium ion binding"/>
    <property type="evidence" value="ECO:0007669"/>
    <property type="project" value="UniProtKB-UniRule"/>
</dbReference>
<evidence type="ECO:0000313" key="25">
    <source>
        <dbReference type="Proteomes" id="UP000256381"/>
    </source>
</evidence>
<keyword evidence="2 8" id="KW-1277">Toxin-antitoxin system</keyword>
<dbReference type="Proteomes" id="UP000048289">
    <property type="component" value="Unassembled WGS sequence"/>
</dbReference>
<organism evidence="16 24">
    <name type="scientific">Mycobacterium tuberculosis</name>
    <dbReference type="NCBI Taxonomy" id="1773"/>
    <lineage>
        <taxon>Bacteria</taxon>
        <taxon>Bacillati</taxon>
        <taxon>Actinomycetota</taxon>
        <taxon>Actinomycetes</taxon>
        <taxon>Mycobacteriales</taxon>
        <taxon>Mycobacteriaceae</taxon>
        <taxon>Mycobacterium</taxon>
        <taxon>Mycobacterium tuberculosis complex</taxon>
    </lineage>
</organism>
<dbReference type="SUPFAM" id="SSF88723">
    <property type="entry name" value="PIN domain-like"/>
    <property type="match status" value="1"/>
</dbReference>
<evidence type="ECO:0000256" key="3">
    <source>
        <dbReference type="ARBA" id="ARBA00022722"/>
    </source>
</evidence>
<dbReference type="Proteomes" id="UP000300237">
    <property type="component" value="Chromosome"/>
</dbReference>
<dbReference type="HAMAP" id="MF_00265">
    <property type="entry name" value="VapC_Nob1"/>
    <property type="match status" value="1"/>
</dbReference>
<dbReference type="EMBL" id="LWDQ01000001">
    <property type="protein sequence ID" value="OMH60492.1"/>
    <property type="molecule type" value="Genomic_DNA"/>
</dbReference>
<comment type="similarity">
    <text evidence="7 8">Belongs to the PINc/VapC protein family.</text>
</comment>
<evidence type="ECO:0000259" key="9">
    <source>
        <dbReference type="Pfam" id="PF01850"/>
    </source>
</evidence>
<reference evidence="16 24" key="3">
    <citation type="submission" date="2016-04" db="EMBL/GenBank/DDBJ databases">
        <authorList>
            <person name="Bigi M."/>
            <person name="Bigi F."/>
            <person name="Soria M.A."/>
        </authorList>
    </citation>
    <scope>NUCLEOTIDE SEQUENCE [LARGE SCALE GENOMIC DNA]</scope>
    <source>
        <strain evidence="16 24">6548</strain>
    </source>
</reference>
<dbReference type="CDD" id="cd18741">
    <property type="entry name" value="PIN_VapC4-5_FitB-like"/>
    <property type="match status" value="1"/>
</dbReference>
<keyword evidence="6 8" id="KW-0460">Magnesium</keyword>
<dbReference type="EMBL" id="CFOE01000393">
    <property type="protein sequence ID" value="CFE41039.1"/>
    <property type="molecule type" value="Genomic_DNA"/>
</dbReference>
<evidence type="ECO:0000256" key="4">
    <source>
        <dbReference type="ARBA" id="ARBA00022723"/>
    </source>
</evidence>
<dbReference type="EC" id="3.1.-.-" evidence="8"/>
<dbReference type="EMBL" id="CFOH01000386">
    <property type="protein sequence ID" value="CFE54522.1"/>
    <property type="molecule type" value="Genomic_DNA"/>
</dbReference>
<evidence type="ECO:0000313" key="19">
    <source>
        <dbReference type="Proteomes" id="UP000046947"/>
    </source>
</evidence>
<dbReference type="GO" id="GO:0090729">
    <property type="term" value="F:toxin activity"/>
    <property type="evidence" value="ECO:0007669"/>
    <property type="project" value="UniProtKB-KW"/>
</dbReference>
<reference evidence="17 25" key="4">
    <citation type="journal article" date="2017" name="N. Engl. J. Med.">
        <title>Transmission of Extensively Drug-Resistant Tuberculosis in South Africa.</title>
        <authorList>
            <person name="Shah N.S."/>
            <person name="Auld S.C."/>
            <person name="Brust J.C."/>
            <person name="Mathema B."/>
            <person name="Ismail N."/>
            <person name="Moodley P."/>
            <person name="Mlisana K."/>
            <person name="Allana S."/>
            <person name="Campbell A."/>
            <person name="Mthiyane T."/>
            <person name="Morris N."/>
            <person name="Mpangase P."/>
            <person name="van der Meulen H."/>
            <person name="Omar S.V."/>
            <person name="Brown T.S."/>
            <person name="Narechania A."/>
            <person name="Shaskina E."/>
            <person name="Kapwata T."/>
            <person name="Kreiswirth B."/>
            <person name="Gandhi N.R."/>
        </authorList>
    </citation>
    <scope>NUCLEOTIDE SEQUENCE [LARGE SCALE GENOMIC DNA]</scope>
    <source>
        <strain evidence="17 25">32301_S10</strain>
    </source>
</reference>
<evidence type="ECO:0000313" key="15">
    <source>
        <dbReference type="EMBL" id="MBP0683284.1"/>
    </source>
</evidence>
<dbReference type="Proteomes" id="UP000048600">
    <property type="component" value="Unassembled WGS sequence"/>
</dbReference>
<accession>A0A045K1G3</accession>
<dbReference type="InterPro" id="IPR022907">
    <property type="entry name" value="VapC_family"/>
</dbReference>
<evidence type="ECO:0000313" key="12">
    <source>
        <dbReference type="EMBL" id="CKQ97473.1"/>
    </source>
</evidence>
<evidence type="ECO:0000256" key="5">
    <source>
        <dbReference type="ARBA" id="ARBA00022801"/>
    </source>
</evidence>
<reference evidence="13 22" key="2">
    <citation type="submission" date="2015-03" db="EMBL/GenBank/DDBJ databases">
        <authorList>
            <consortium name="Pathogen Informatics"/>
            <person name="Murphy D."/>
        </authorList>
    </citation>
    <scope>NUCLEOTIDE SEQUENCE [LARGE SCALE GENOMIC DNA]</scope>
    <source>
        <strain evidence="13 22">0268S</strain>
    </source>
</reference>
<keyword evidence="3 8" id="KW-0540">Nuclease</keyword>
<proteinExistence type="inferred from homology"/>
<keyword evidence="4 8" id="KW-0479">Metal-binding</keyword>
<evidence type="ECO:0000313" key="18">
    <source>
        <dbReference type="EMBL" id="VCU50832.1"/>
    </source>
</evidence>
<evidence type="ECO:0000256" key="6">
    <source>
        <dbReference type="ARBA" id="ARBA00022842"/>
    </source>
</evidence>
<dbReference type="EMBL" id="CHKL01000146">
    <property type="protein sequence ID" value="COW14372.1"/>
    <property type="molecule type" value="Genomic_DNA"/>
</dbReference>
<dbReference type="PANTHER" id="PTHR33653">
    <property type="entry name" value="RIBONUCLEASE VAPC2"/>
    <property type="match status" value="1"/>
</dbReference>
<dbReference type="InterPro" id="IPR029060">
    <property type="entry name" value="PIN-like_dom_sf"/>
</dbReference>
<evidence type="ECO:0000313" key="21">
    <source>
        <dbReference type="Proteomes" id="UP000048600"/>
    </source>
</evidence>
<dbReference type="OMA" id="EPMDALI"/>
<dbReference type="Pfam" id="PF01850">
    <property type="entry name" value="PIN"/>
    <property type="match status" value="1"/>
</dbReference>
<name>A0A045K1G3_MYCTX</name>
<evidence type="ECO:0000313" key="26">
    <source>
        <dbReference type="Proteomes" id="UP000300237"/>
    </source>
</evidence>
<reference evidence="18 26" key="7">
    <citation type="submission" date="2018-08" db="EMBL/GenBank/DDBJ databases">
        <authorList>
            <person name="Fokvardsen B D."/>
            <person name="Norman A."/>
        </authorList>
    </citation>
    <scope>NUCLEOTIDE SEQUENCE [LARGE SCALE GENOMIC DNA]</scope>
    <source>
        <strain evidence="18 26">DKC2</strain>
    </source>
</reference>
<dbReference type="Gene3D" id="3.40.50.1010">
    <property type="entry name" value="5'-nuclease"/>
    <property type="match status" value="1"/>
</dbReference>
<reference evidence="17" key="6">
    <citation type="submission" date="2018-07" db="EMBL/GenBank/DDBJ databases">
        <authorList>
            <person name="Shah S."/>
            <person name="Brown T."/>
            <person name="Auld S."/>
            <person name="Bratton K."/>
            <person name="Narechania A."/>
            <person name="Mathema B."/>
            <person name="Gandhi N."/>
        </authorList>
    </citation>
    <scope>NUCLEOTIDE SEQUENCE</scope>
    <source>
        <strain evidence="17">32301_S10</strain>
    </source>
</reference>
<evidence type="ECO:0000256" key="7">
    <source>
        <dbReference type="ARBA" id="ARBA00038093"/>
    </source>
</evidence>
<dbReference type="Proteomes" id="UP000050139">
    <property type="component" value="Unassembled WGS sequence"/>
</dbReference>
<dbReference type="InterPro" id="IPR002716">
    <property type="entry name" value="PIN_dom"/>
</dbReference>
<reference evidence="16 24" key="5">
    <citation type="submission" date="2017-02" db="EMBL/GenBank/DDBJ databases">
        <title>Protein polymorphisms may explain contrasting epidemiological fitness of two variants of a multidrug-resistant Mycobacterium tuberculosis strain.</title>
        <authorList>
            <person name="Bigi M.M."/>
            <person name="Lopez B."/>
            <person name="Blanco F.C."/>
            <person name="Sasiain M.C."/>
            <person name="De La Barrera S."/>
            <person name="Ritacco V."/>
            <person name="Bigi F."/>
            <person name="Soria M.A."/>
        </authorList>
    </citation>
    <scope>NUCLEOTIDE SEQUENCE [LARGE SCALE GENOMIC DNA]</scope>
    <source>
        <strain evidence="16 24">6548</strain>
    </source>
</reference>
<dbReference type="EMBL" id="CNFT01000064">
    <property type="protein sequence ID" value="CKQ97473.1"/>
    <property type="molecule type" value="Genomic_DNA"/>
</dbReference>
<dbReference type="EMBL" id="COPH01000014">
    <property type="protein sequence ID" value="CLW20023.1"/>
    <property type="molecule type" value="Genomic_DNA"/>
</dbReference>
<feature type="binding site" evidence="8">
    <location>
        <position position="5"/>
    </location>
    <ligand>
        <name>Mg(2+)</name>
        <dbReference type="ChEBI" id="CHEBI:18420"/>
    </ligand>
</feature>
<evidence type="ECO:0000256" key="8">
    <source>
        <dbReference type="HAMAP-Rule" id="MF_00265"/>
    </source>
</evidence>
<dbReference type="Proteomes" id="UP000046947">
    <property type="component" value="Unassembled WGS sequence"/>
</dbReference>
<evidence type="ECO:0000313" key="24">
    <source>
        <dbReference type="Proteomes" id="UP000189452"/>
    </source>
</evidence>
<evidence type="ECO:0000313" key="23">
    <source>
        <dbReference type="Proteomes" id="UP000050164"/>
    </source>
</evidence>
<dbReference type="SMR" id="A0A045K1G3"/>
<sequence>MKLIDTTIAVDHLRGEPAAAVLLAELINNGEEIAASELVRFELLAGVRESELAALEAFFSAVVWTLVTEDIARIGGRLARRYRSSHRGIDDVDYLIAATAIVVDADLLTTNVRHFPMFPDLQPPY</sequence>
<keyword evidence="8" id="KW-0800">Toxin</keyword>
<comment type="function">
    <text evidence="8">Toxic component of a toxin-antitoxin (TA) system. An RNase.</text>
</comment>
<reference evidence="15 27" key="8">
    <citation type="submission" date="2021-03" db="EMBL/GenBank/DDBJ databases">
        <title>Whole Genome Sequencing of Mycobacterium tuberculosis clinical isolates from Arunachal Pradesh, India.</title>
        <authorList>
            <person name="Singh S."/>
            <person name="Mudliar S.R."/>
            <person name="Kulsum U."/>
            <person name="Rufai S.B."/>
            <person name="Singh P.K."/>
            <person name="Umpo M."/>
            <person name="Nyori M."/>
        </authorList>
    </citation>
    <scope>NUCLEOTIDE SEQUENCE [LARGE SCALE GENOMIC DNA]</scope>
    <source>
        <strain evidence="15 27">OMICS/BPL/0142/20/SP</strain>
    </source>
</reference>
<dbReference type="Proteomes" id="UP000256381">
    <property type="component" value="Unassembled WGS sequence"/>
</dbReference>
<feature type="binding site" evidence="8">
    <location>
        <position position="93"/>
    </location>
    <ligand>
        <name>Mg(2+)</name>
        <dbReference type="ChEBI" id="CHEBI:18420"/>
    </ligand>
</feature>
<evidence type="ECO:0000313" key="20">
    <source>
        <dbReference type="Proteomes" id="UP000048289"/>
    </source>
</evidence>
<reference evidence="19 20" key="1">
    <citation type="submission" date="2015-03" db="EMBL/GenBank/DDBJ databases">
        <authorList>
            <consortium name="Pathogen Informatics"/>
        </authorList>
    </citation>
    <scope>NUCLEOTIDE SEQUENCE [LARGE SCALE GENOMIC DNA]</scope>
    <source>
        <strain evidence="12 23">Bir 185</strain>
        <strain evidence="10 20">G09901357</strain>
        <strain evidence="11 19">H09601792</strain>
        <strain evidence="14 21">P00601463</strain>
    </source>
</reference>
<dbReference type="AlphaFoldDB" id="A0A045K1G3"/>
<evidence type="ECO:0000313" key="22">
    <source>
        <dbReference type="Proteomes" id="UP000050139"/>
    </source>
</evidence>
<dbReference type="Proteomes" id="UP000671119">
    <property type="component" value="Unassembled WGS sequence"/>
</dbReference>
<protein>
    <recommendedName>
        <fullName evidence="8">Ribonuclease VapC</fullName>
        <shortName evidence="8">RNase VapC</shortName>
        <ecNumber evidence="8">3.1.-.-</ecNumber>
    </recommendedName>
    <alternativeName>
        <fullName evidence="8">Toxin VapC</fullName>
    </alternativeName>
</protein>
<evidence type="ECO:0000256" key="2">
    <source>
        <dbReference type="ARBA" id="ARBA00022649"/>
    </source>
</evidence>
<dbReference type="RefSeq" id="WP_003413174.1">
    <property type="nucleotide sequence ID" value="NZ_AP017901.1"/>
</dbReference>
<gene>
    <name evidence="18" type="primary">vapC19</name>
    <name evidence="8" type="synonym">vapC</name>
    <name evidence="16" type="ORF">A4S10_02672</name>
    <name evidence="18" type="ORF">DKC2_2684</name>
    <name evidence="17" type="ORF">DSJ38_16980</name>
    <name evidence="10" type="ORF">ERS007681_02739</name>
    <name evidence="11" type="ORF">ERS007688_02356</name>
    <name evidence="14" type="ORF">ERS007741_01620</name>
    <name evidence="12" type="ORF">ERS027659_00480</name>
    <name evidence="13" type="ORF">ERS094118_02094</name>
    <name evidence="15" type="ORF">J8J21_09135</name>
</gene>
<feature type="domain" description="PIN" evidence="9">
    <location>
        <begin position="3"/>
        <end position="111"/>
    </location>
</feature>
<dbReference type="InterPro" id="IPR050556">
    <property type="entry name" value="Type_II_TA_system_RNase"/>
</dbReference>
<evidence type="ECO:0000313" key="27">
    <source>
        <dbReference type="Proteomes" id="UP000671119"/>
    </source>
</evidence>
<evidence type="ECO:0000313" key="11">
    <source>
        <dbReference type="EMBL" id="CFE54522.1"/>
    </source>
</evidence>
<evidence type="ECO:0000313" key="13">
    <source>
        <dbReference type="EMBL" id="CLW20023.1"/>
    </source>
</evidence>
<dbReference type="GO" id="GO:0016787">
    <property type="term" value="F:hydrolase activity"/>
    <property type="evidence" value="ECO:0007669"/>
    <property type="project" value="UniProtKB-KW"/>
</dbReference>
<evidence type="ECO:0000313" key="16">
    <source>
        <dbReference type="EMBL" id="OMH60492.1"/>
    </source>
</evidence>
<evidence type="ECO:0000313" key="17">
    <source>
        <dbReference type="EMBL" id="REQ49005.1"/>
    </source>
</evidence>
<dbReference type="EMBL" id="QTBD01000200">
    <property type="protein sequence ID" value="REQ49005.1"/>
    <property type="molecule type" value="Genomic_DNA"/>
</dbReference>
<dbReference type="EMBL" id="JAGIZI010000011">
    <property type="protein sequence ID" value="MBP0683284.1"/>
    <property type="molecule type" value="Genomic_DNA"/>
</dbReference>
<dbReference type="Proteomes" id="UP000050164">
    <property type="component" value="Unassembled WGS sequence"/>
</dbReference>
<evidence type="ECO:0000256" key="1">
    <source>
        <dbReference type="ARBA" id="ARBA00001946"/>
    </source>
</evidence>
<dbReference type="Proteomes" id="UP000189452">
    <property type="component" value="Chromosome"/>
</dbReference>
<evidence type="ECO:0000313" key="14">
    <source>
        <dbReference type="EMBL" id="COW14372.1"/>
    </source>
</evidence>